<dbReference type="SUPFAM" id="SSF53098">
    <property type="entry name" value="Ribonuclease H-like"/>
    <property type="match status" value="1"/>
</dbReference>
<evidence type="ECO:0000256" key="3">
    <source>
        <dbReference type="ARBA" id="ARBA00022771"/>
    </source>
</evidence>
<proteinExistence type="predicted"/>
<keyword evidence="2" id="KW-0479">Metal-binding</keyword>
<sequence length="294" mass="32320">VTDGAANMLKAVQSAFGKSKHISCLAHILNLICQRALKLESTSGLVGKVKKIVTWFKHSVVASDELRRVSDLKLIQDVETRWNSTLLMIERFLTLCAPINDILIRHPSAPPMVSAIELGQLKEMQTLLQPFLAATNDVSGDRYLTSSIAVPIAKEIHDNLCSMAPVTNVGLALKSALVSETGKRLGQCENVMNLSIATMLDPRFKTMYFRSPDAIAKTIREIKRLMATTTSPSIPSESSESDSGSPGPDHFNQTLFARHTKLVQSSWKKSTPHPDSDIPDQLAIYICALQPKRT</sequence>
<accession>A0A0A9YX37</accession>
<protein>
    <submittedName>
        <fullName evidence="7">Zinc finger BED domain-containing protein 1</fullName>
    </submittedName>
</protein>
<evidence type="ECO:0000313" key="7">
    <source>
        <dbReference type="EMBL" id="JAG35653.1"/>
    </source>
</evidence>
<evidence type="ECO:0000256" key="6">
    <source>
        <dbReference type="SAM" id="MobiDB-lite"/>
    </source>
</evidence>
<feature type="non-terminal residue" evidence="7">
    <location>
        <position position="1"/>
    </location>
</feature>
<dbReference type="InterPro" id="IPR012337">
    <property type="entry name" value="RNaseH-like_sf"/>
</dbReference>
<gene>
    <name evidence="7" type="primary">ZBED1_7</name>
    <name evidence="7" type="ORF">CM83_15598</name>
</gene>
<feature type="compositionally biased region" description="Low complexity" evidence="6">
    <location>
        <begin position="231"/>
        <end position="249"/>
    </location>
</feature>
<feature type="region of interest" description="Disordered" evidence="6">
    <location>
        <begin position="227"/>
        <end position="252"/>
    </location>
</feature>
<evidence type="ECO:0000256" key="4">
    <source>
        <dbReference type="ARBA" id="ARBA00022833"/>
    </source>
</evidence>
<dbReference type="EMBL" id="GBHO01007951">
    <property type="protein sequence ID" value="JAG35653.1"/>
    <property type="molecule type" value="Transcribed_RNA"/>
</dbReference>
<keyword evidence="4" id="KW-0862">Zinc</keyword>
<organism evidence="7">
    <name type="scientific">Lygus hesperus</name>
    <name type="common">Western plant bug</name>
    <dbReference type="NCBI Taxonomy" id="30085"/>
    <lineage>
        <taxon>Eukaryota</taxon>
        <taxon>Metazoa</taxon>
        <taxon>Ecdysozoa</taxon>
        <taxon>Arthropoda</taxon>
        <taxon>Hexapoda</taxon>
        <taxon>Insecta</taxon>
        <taxon>Pterygota</taxon>
        <taxon>Neoptera</taxon>
        <taxon>Paraneoptera</taxon>
        <taxon>Hemiptera</taxon>
        <taxon>Heteroptera</taxon>
        <taxon>Panheteroptera</taxon>
        <taxon>Cimicomorpha</taxon>
        <taxon>Miridae</taxon>
        <taxon>Mirini</taxon>
        <taxon>Lygus</taxon>
    </lineage>
</organism>
<dbReference type="InterPro" id="IPR052035">
    <property type="entry name" value="ZnF_BED_domain_contain"/>
</dbReference>
<keyword evidence="3" id="KW-0863">Zinc-finger</keyword>
<name>A0A0A9YX37_LYGHE</name>
<evidence type="ECO:0000256" key="5">
    <source>
        <dbReference type="ARBA" id="ARBA00023242"/>
    </source>
</evidence>
<dbReference type="GO" id="GO:0005634">
    <property type="term" value="C:nucleus"/>
    <property type="evidence" value="ECO:0007669"/>
    <property type="project" value="UniProtKB-SubCell"/>
</dbReference>
<dbReference type="PANTHER" id="PTHR46481:SF10">
    <property type="entry name" value="ZINC FINGER BED DOMAIN-CONTAINING PROTEIN 39"/>
    <property type="match status" value="1"/>
</dbReference>
<dbReference type="GO" id="GO:0008270">
    <property type="term" value="F:zinc ion binding"/>
    <property type="evidence" value="ECO:0007669"/>
    <property type="project" value="UniProtKB-KW"/>
</dbReference>
<dbReference type="PANTHER" id="PTHR46481">
    <property type="entry name" value="ZINC FINGER BED DOMAIN-CONTAINING PROTEIN 4"/>
    <property type="match status" value="1"/>
</dbReference>
<evidence type="ECO:0000256" key="1">
    <source>
        <dbReference type="ARBA" id="ARBA00004123"/>
    </source>
</evidence>
<reference evidence="7" key="2">
    <citation type="submission" date="2014-07" db="EMBL/GenBank/DDBJ databases">
        <authorList>
            <person name="Hull J."/>
        </authorList>
    </citation>
    <scope>NUCLEOTIDE SEQUENCE</scope>
</reference>
<reference evidence="7" key="1">
    <citation type="journal article" date="2014" name="PLoS ONE">
        <title>Transcriptome-Based Identification of ABC Transporters in the Western Tarnished Plant Bug Lygus hesperus.</title>
        <authorList>
            <person name="Hull J.J."/>
            <person name="Chaney K."/>
            <person name="Geib S.M."/>
            <person name="Fabrick J.A."/>
            <person name="Brent C.S."/>
            <person name="Walsh D."/>
            <person name="Lavine L.C."/>
        </authorList>
    </citation>
    <scope>NUCLEOTIDE SEQUENCE</scope>
</reference>
<keyword evidence="5" id="KW-0539">Nucleus</keyword>
<evidence type="ECO:0000256" key="2">
    <source>
        <dbReference type="ARBA" id="ARBA00022723"/>
    </source>
</evidence>
<comment type="subcellular location">
    <subcellularLocation>
        <location evidence="1">Nucleus</location>
    </subcellularLocation>
</comment>
<dbReference type="AlphaFoldDB" id="A0A0A9YX37"/>